<dbReference type="OrthoDB" id="5832750at2759"/>
<evidence type="ECO:0000313" key="4">
    <source>
        <dbReference type="EMBL" id="CAI5453438.1"/>
    </source>
</evidence>
<dbReference type="PANTHER" id="PTHR21724:SF109">
    <property type="entry name" value="SHKT DOMAIN-CONTAINING PROTEIN"/>
    <property type="match status" value="1"/>
</dbReference>
<dbReference type="Proteomes" id="UP001152747">
    <property type="component" value="Unassembled WGS sequence"/>
</dbReference>
<dbReference type="SMART" id="SM00254">
    <property type="entry name" value="ShKT"/>
    <property type="match status" value="2"/>
</dbReference>
<feature type="signal peptide" evidence="2">
    <location>
        <begin position="1"/>
        <end position="20"/>
    </location>
</feature>
<dbReference type="EMBL" id="CANHGI010000005">
    <property type="protein sequence ID" value="CAI5453438.1"/>
    <property type="molecule type" value="Genomic_DNA"/>
</dbReference>
<dbReference type="AlphaFoldDB" id="A0A9P1IW96"/>
<gene>
    <name evidence="4" type="ORF">CAMP_LOCUS16075</name>
</gene>
<comment type="caution">
    <text evidence="4">The sequence shown here is derived from an EMBL/GenBank/DDBJ whole genome shotgun (WGS) entry which is preliminary data.</text>
</comment>
<evidence type="ECO:0000259" key="3">
    <source>
        <dbReference type="PROSITE" id="PS51670"/>
    </source>
</evidence>
<dbReference type="InterPro" id="IPR003582">
    <property type="entry name" value="ShKT_dom"/>
</dbReference>
<accession>A0A9P1IW96</accession>
<proteinExistence type="predicted"/>
<feature type="chain" id="PRO_5040153114" description="ShKT domain-containing protein" evidence="2">
    <location>
        <begin position="21"/>
        <end position="129"/>
    </location>
</feature>
<evidence type="ECO:0000256" key="1">
    <source>
        <dbReference type="PROSITE-ProRule" id="PRU01005"/>
    </source>
</evidence>
<feature type="domain" description="ShKT" evidence="3">
    <location>
        <begin position="73"/>
        <end position="110"/>
    </location>
</feature>
<comment type="caution">
    <text evidence="1">Lacks conserved residue(s) required for the propagation of feature annotation.</text>
</comment>
<protein>
    <recommendedName>
        <fullName evidence="3">ShKT domain-containing protein</fullName>
    </recommendedName>
</protein>
<evidence type="ECO:0000256" key="2">
    <source>
        <dbReference type="SAM" id="SignalP"/>
    </source>
</evidence>
<dbReference type="Pfam" id="PF01549">
    <property type="entry name" value="ShK"/>
    <property type="match status" value="2"/>
</dbReference>
<feature type="domain" description="ShKT" evidence="3">
    <location>
        <begin position="23"/>
        <end position="60"/>
    </location>
</feature>
<dbReference type="Gene3D" id="1.10.10.1940">
    <property type="match status" value="2"/>
</dbReference>
<sequence>MTNLLATSILLLIIPCFVYSQTCMDSASACTSWAANGFCTNSFYSAATRQSRCAKTCGYCTVTATTTGSSTGCSDNYAACPSWKNNGFCTNPFYTEATRIQYCQKSCALCAATATTTVAASEDTTTDGG</sequence>
<evidence type="ECO:0000313" key="5">
    <source>
        <dbReference type="Proteomes" id="UP001152747"/>
    </source>
</evidence>
<name>A0A9P1IW96_9PELO</name>
<reference evidence="4" key="1">
    <citation type="submission" date="2022-11" db="EMBL/GenBank/DDBJ databases">
        <authorList>
            <person name="Kikuchi T."/>
        </authorList>
    </citation>
    <scope>NUCLEOTIDE SEQUENCE</scope>
    <source>
        <strain evidence="4">PS1010</strain>
    </source>
</reference>
<dbReference type="PROSITE" id="PS51670">
    <property type="entry name" value="SHKT"/>
    <property type="match status" value="2"/>
</dbReference>
<dbReference type="PANTHER" id="PTHR21724">
    <property type="entry name" value="SHKT DOMAIN-CONTAINING PROTEIN"/>
    <property type="match status" value="1"/>
</dbReference>
<keyword evidence="5" id="KW-1185">Reference proteome</keyword>
<keyword evidence="2" id="KW-0732">Signal</keyword>
<organism evidence="4 5">
    <name type="scientific">Caenorhabditis angaria</name>
    <dbReference type="NCBI Taxonomy" id="860376"/>
    <lineage>
        <taxon>Eukaryota</taxon>
        <taxon>Metazoa</taxon>
        <taxon>Ecdysozoa</taxon>
        <taxon>Nematoda</taxon>
        <taxon>Chromadorea</taxon>
        <taxon>Rhabditida</taxon>
        <taxon>Rhabditina</taxon>
        <taxon>Rhabditomorpha</taxon>
        <taxon>Rhabditoidea</taxon>
        <taxon>Rhabditidae</taxon>
        <taxon>Peloderinae</taxon>
        <taxon>Caenorhabditis</taxon>
    </lineage>
</organism>